<comment type="catalytic activity">
    <reaction evidence="1">
        <text>an N-acylsphing-4-enine + H2O = sphing-4-enine + a fatty acid</text>
        <dbReference type="Rhea" id="RHEA:20856"/>
        <dbReference type="ChEBI" id="CHEBI:15377"/>
        <dbReference type="ChEBI" id="CHEBI:28868"/>
        <dbReference type="ChEBI" id="CHEBI:52639"/>
        <dbReference type="ChEBI" id="CHEBI:57756"/>
        <dbReference type="EC" id="3.5.1.23"/>
    </reaction>
</comment>
<dbReference type="PANTHER" id="PTHR12670:SF1">
    <property type="entry name" value="NEUTRAL CERAMIDASE"/>
    <property type="match status" value="1"/>
</dbReference>
<proteinExistence type="inferred from homology"/>
<gene>
    <name evidence="4" type="ORF">GCM10023091_26740</name>
</gene>
<evidence type="ECO:0000313" key="4">
    <source>
        <dbReference type="EMBL" id="GAA4441451.1"/>
    </source>
</evidence>
<dbReference type="InterPro" id="IPR006823">
    <property type="entry name" value="Ceramidase_alk"/>
</dbReference>
<dbReference type="InterPro" id="IPR031329">
    <property type="entry name" value="NEUT/ALK_ceramidase_N"/>
</dbReference>
<keyword evidence="1" id="KW-0378">Hydrolase</keyword>
<comment type="similarity">
    <text evidence="1">Belongs to the neutral ceramidase family.</text>
</comment>
<evidence type="ECO:0000256" key="1">
    <source>
        <dbReference type="RuleBase" id="RU366019"/>
    </source>
</evidence>
<keyword evidence="1" id="KW-0746">Sphingolipid metabolism</keyword>
<accession>A0ABP8M2Q8</accession>
<evidence type="ECO:0000259" key="3">
    <source>
        <dbReference type="Pfam" id="PF04734"/>
    </source>
</evidence>
<organism evidence="4 5">
    <name type="scientific">Ravibacter arvi</name>
    <dbReference type="NCBI Taxonomy" id="2051041"/>
    <lineage>
        <taxon>Bacteria</taxon>
        <taxon>Pseudomonadati</taxon>
        <taxon>Bacteroidota</taxon>
        <taxon>Cytophagia</taxon>
        <taxon>Cytophagales</taxon>
        <taxon>Spirosomataceae</taxon>
        <taxon>Ravibacter</taxon>
    </lineage>
</organism>
<dbReference type="Proteomes" id="UP001501508">
    <property type="component" value="Unassembled WGS sequence"/>
</dbReference>
<feature type="chain" id="PRO_5045667807" description="Neutral ceramidase" evidence="2">
    <location>
        <begin position="35"/>
        <end position="442"/>
    </location>
</feature>
<dbReference type="EC" id="3.5.1.23" evidence="1"/>
<protein>
    <recommendedName>
        <fullName evidence="1">Neutral ceramidase</fullName>
        <ecNumber evidence="1">3.5.1.23</ecNumber>
    </recommendedName>
</protein>
<dbReference type="Pfam" id="PF04734">
    <property type="entry name" value="Ceramidase_alk"/>
    <property type="match status" value="1"/>
</dbReference>
<keyword evidence="1" id="KW-0443">Lipid metabolism</keyword>
<dbReference type="RefSeq" id="WP_345029933.1">
    <property type="nucleotide sequence ID" value="NZ_BAABEY010000025.1"/>
</dbReference>
<feature type="domain" description="Neutral/alkaline non-lysosomal ceramidase N-terminal" evidence="3">
    <location>
        <begin position="38"/>
        <end position="262"/>
    </location>
</feature>
<name>A0ABP8M2Q8_9BACT</name>
<keyword evidence="2" id="KW-0732">Signal</keyword>
<evidence type="ECO:0000313" key="5">
    <source>
        <dbReference type="Proteomes" id="UP001501508"/>
    </source>
</evidence>
<comment type="caution">
    <text evidence="4">The sequence shown here is derived from an EMBL/GenBank/DDBJ whole genome shotgun (WGS) entry which is preliminary data.</text>
</comment>
<dbReference type="EMBL" id="BAABEY010000025">
    <property type="protein sequence ID" value="GAA4441451.1"/>
    <property type="molecule type" value="Genomic_DNA"/>
</dbReference>
<dbReference type="PANTHER" id="PTHR12670">
    <property type="entry name" value="CERAMIDASE"/>
    <property type="match status" value="1"/>
</dbReference>
<sequence>MNYPTTKNVRALLKSTAALGIGLMATFTPLPSIAQSFKAAVGKVDITPDSPQQLLGYGARKSTGVNDKIYHRIVVMDDGKTRFVLVSSDICLIAPSEYDQVAARLKKELGIERENFWWSFTHTHSAPELGPPGLPEAFLGERYKHQYDKKYAEETETKLVSAVKDAIKRLEPARLSVGWGHSNANINRRARDAQGKTYLGLNPDLPVDRRIGMLRIDKSDNSAMAIIANYAMHGTVIGGECTLISGDGPGIVSEYVEKKTGATMLFINGAAGNIAPIYSTQPTPFRLKEFEPLLGDRILEANARMTSSDAIVSIKTGGTIVETPRREGLKWPGYMADYTGTNTAGTQVVKLPVRFLKINKDIAIWSAPLELFCEISNEVRERSPFPYTFYYGYTNGWLGYMMTDEEIPYGGYETTVTPFKPGAGKDLINGVLGYIEGAMSAR</sequence>
<evidence type="ECO:0000256" key="2">
    <source>
        <dbReference type="SAM" id="SignalP"/>
    </source>
</evidence>
<keyword evidence="5" id="KW-1185">Reference proteome</keyword>
<reference evidence="5" key="1">
    <citation type="journal article" date="2019" name="Int. J. Syst. Evol. Microbiol.">
        <title>The Global Catalogue of Microorganisms (GCM) 10K type strain sequencing project: providing services to taxonomists for standard genome sequencing and annotation.</title>
        <authorList>
            <consortium name="The Broad Institute Genomics Platform"/>
            <consortium name="The Broad Institute Genome Sequencing Center for Infectious Disease"/>
            <person name="Wu L."/>
            <person name="Ma J."/>
        </authorList>
    </citation>
    <scope>NUCLEOTIDE SEQUENCE [LARGE SCALE GENOMIC DNA]</scope>
    <source>
        <strain evidence="5">JCM 31920</strain>
    </source>
</reference>
<feature type="signal peptide" evidence="2">
    <location>
        <begin position="1"/>
        <end position="34"/>
    </location>
</feature>